<feature type="domain" description="CSD" evidence="3">
    <location>
        <begin position="136"/>
        <end position="201"/>
    </location>
</feature>
<dbReference type="InterPro" id="IPR011129">
    <property type="entry name" value="CSD"/>
</dbReference>
<evidence type="ECO:0000259" key="3">
    <source>
        <dbReference type="PROSITE" id="PS51857"/>
    </source>
</evidence>
<dbReference type="InterPro" id="IPR012340">
    <property type="entry name" value="NA-bd_OB-fold"/>
</dbReference>
<feature type="region of interest" description="Disordered" evidence="2">
    <location>
        <begin position="1"/>
        <end position="27"/>
    </location>
</feature>
<keyword evidence="5" id="KW-1185">Reference proteome</keyword>
<feature type="region of interest" description="Disordered" evidence="2">
    <location>
        <begin position="111"/>
        <end position="139"/>
    </location>
</feature>
<sequence length="202" mass="22112">MGNKVSKRERRRDFPGDLPSFLEPLEGPSYFQRPTPAVLDPIDAEVLWFNPDKGFGFIRTVDGSEAFLHIRALEAAGHNSVPKGAQIKVTLQDAARGKQVSQVLEVLDAGPATPDLNLSRRPASERSFQPNSSEQEGEGTVKWYNADKGFGFICRAEGGKDVFVHASALNRSGMSTLVEGQRVLMTYAQGQKGLEARSIRPV</sequence>
<evidence type="ECO:0000313" key="4">
    <source>
        <dbReference type="EMBL" id="MBS3650224.1"/>
    </source>
</evidence>
<dbReference type="PANTHER" id="PTHR11544">
    <property type="entry name" value="COLD SHOCK DOMAIN CONTAINING PROTEINS"/>
    <property type="match status" value="1"/>
</dbReference>
<protein>
    <submittedName>
        <fullName evidence="4">CspA family cold shock protein</fullName>
    </submittedName>
</protein>
<dbReference type="Pfam" id="PF00313">
    <property type="entry name" value="CSD"/>
    <property type="match status" value="2"/>
</dbReference>
<evidence type="ECO:0000256" key="2">
    <source>
        <dbReference type="SAM" id="MobiDB-lite"/>
    </source>
</evidence>
<evidence type="ECO:0000313" key="5">
    <source>
        <dbReference type="Proteomes" id="UP000680348"/>
    </source>
</evidence>
<comment type="caution">
    <text evidence="4">The sequence shown here is derived from an EMBL/GenBank/DDBJ whole genome shotgun (WGS) entry which is preliminary data.</text>
</comment>
<dbReference type="PROSITE" id="PS00352">
    <property type="entry name" value="CSD_1"/>
    <property type="match status" value="1"/>
</dbReference>
<dbReference type="Gene3D" id="2.40.50.140">
    <property type="entry name" value="Nucleic acid-binding proteins"/>
    <property type="match status" value="2"/>
</dbReference>
<feature type="compositionally biased region" description="Basic residues" evidence="2">
    <location>
        <begin position="1"/>
        <end position="10"/>
    </location>
</feature>
<name>A0A942I3P2_9HYPH</name>
<dbReference type="CDD" id="cd04458">
    <property type="entry name" value="CSP_CDS"/>
    <property type="match status" value="2"/>
</dbReference>
<dbReference type="RefSeq" id="WP_188255772.1">
    <property type="nucleotide sequence ID" value="NZ_JABVCF010000008.1"/>
</dbReference>
<dbReference type="InterPro" id="IPR050181">
    <property type="entry name" value="Cold_shock_domain"/>
</dbReference>
<accession>A0A942I3P2</accession>
<dbReference type="EMBL" id="JAGWCR010000008">
    <property type="protein sequence ID" value="MBS3650224.1"/>
    <property type="molecule type" value="Genomic_DNA"/>
</dbReference>
<dbReference type="InterPro" id="IPR002059">
    <property type="entry name" value="CSP_DNA-bd"/>
</dbReference>
<dbReference type="GO" id="GO:0003676">
    <property type="term" value="F:nucleic acid binding"/>
    <property type="evidence" value="ECO:0007669"/>
    <property type="project" value="InterPro"/>
</dbReference>
<gene>
    <name evidence="4" type="ORF">KEU06_16545</name>
</gene>
<dbReference type="PRINTS" id="PR00050">
    <property type="entry name" value="COLDSHOCK"/>
</dbReference>
<dbReference type="SMART" id="SM00357">
    <property type="entry name" value="CSP"/>
    <property type="match status" value="2"/>
</dbReference>
<reference evidence="4" key="1">
    <citation type="submission" date="2021-04" db="EMBL/GenBank/DDBJ databases">
        <title>Pseudaminobacter soli sp. nov., isolated from paddy soil contaminated by heavy metals.</title>
        <authorList>
            <person name="Zhang K."/>
        </authorList>
    </citation>
    <scope>NUCLEOTIDE SEQUENCE</scope>
    <source>
        <strain evidence="4">19-2017</strain>
    </source>
</reference>
<dbReference type="InterPro" id="IPR019844">
    <property type="entry name" value="CSD_CS"/>
</dbReference>
<evidence type="ECO:0000256" key="1">
    <source>
        <dbReference type="RuleBase" id="RU000408"/>
    </source>
</evidence>
<comment type="subcellular location">
    <subcellularLocation>
        <location evidence="1">Cytoplasm</location>
    </subcellularLocation>
</comment>
<dbReference type="AlphaFoldDB" id="A0A942I3P2"/>
<dbReference type="PROSITE" id="PS51857">
    <property type="entry name" value="CSD_2"/>
    <property type="match status" value="1"/>
</dbReference>
<dbReference type="Proteomes" id="UP000680348">
    <property type="component" value="Unassembled WGS sequence"/>
</dbReference>
<organism evidence="4 5">
    <name type="scientific">Pseudaminobacter soli</name>
    <name type="common">ex Zhang et al. 2022</name>
    <dbReference type="NCBI Taxonomy" id="2831468"/>
    <lineage>
        <taxon>Bacteria</taxon>
        <taxon>Pseudomonadati</taxon>
        <taxon>Pseudomonadota</taxon>
        <taxon>Alphaproteobacteria</taxon>
        <taxon>Hyphomicrobiales</taxon>
        <taxon>Phyllobacteriaceae</taxon>
        <taxon>Pseudaminobacter</taxon>
    </lineage>
</organism>
<dbReference type="SUPFAM" id="SSF50249">
    <property type="entry name" value="Nucleic acid-binding proteins"/>
    <property type="match status" value="2"/>
</dbReference>
<proteinExistence type="predicted"/>
<dbReference type="GO" id="GO:0005829">
    <property type="term" value="C:cytosol"/>
    <property type="evidence" value="ECO:0007669"/>
    <property type="project" value="UniProtKB-ARBA"/>
</dbReference>